<feature type="transmembrane region" description="Helical" evidence="6">
    <location>
        <begin position="40"/>
        <end position="60"/>
    </location>
</feature>
<protein>
    <submittedName>
        <fullName evidence="8">Putative flippase GtrA</fullName>
    </submittedName>
</protein>
<evidence type="ECO:0000256" key="4">
    <source>
        <dbReference type="ARBA" id="ARBA00022989"/>
    </source>
</evidence>
<evidence type="ECO:0000259" key="7">
    <source>
        <dbReference type="Pfam" id="PF04138"/>
    </source>
</evidence>
<evidence type="ECO:0000313" key="8">
    <source>
        <dbReference type="EMBL" id="PWK07002.1"/>
    </source>
</evidence>
<dbReference type="Pfam" id="PF04138">
    <property type="entry name" value="GtrA_DPMS_TM"/>
    <property type="match status" value="1"/>
</dbReference>
<feature type="transmembrane region" description="Helical" evidence="6">
    <location>
        <begin position="80"/>
        <end position="102"/>
    </location>
</feature>
<evidence type="ECO:0000256" key="5">
    <source>
        <dbReference type="ARBA" id="ARBA00023136"/>
    </source>
</evidence>
<dbReference type="PANTHER" id="PTHR38459:SF1">
    <property type="entry name" value="PROPHAGE BACTOPRENOL-LINKED GLUCOSE TRANSLOCASE HOMOLOG"/>
    <property type="match status" value="1"/>
</dbReference>
<sequence>MGSFAQKVWHHSLIRFLLVGVLNTIVGLSATYLLLNLAGLSYWAATFAGNCIGAVVSYFLNKTFTFRDNQGIGKSWWRFVVVMLASYVLAYSIGLQAAHWVLLRFTDDPRWLENAAVLVGAGLYTIANYVGHKFFTFR</sequence>
<organism evidence="8 9">
    <name type="scientific">Tumebacillus permanentifrigoris</name>
    <dbReference type="NCBI Taxonomy" id="378543"/>
    <lineage>
        <taxon>Bacteria</taxon>
        <taxon>Bacillati</taxon>
        <taxon>Bacillota</taxon>
        <taxon>Bacilli</taxon>
        <taxon>Bacillales</taxon>
        <taxon>Alicyclobacillaceae</taxon>
        <taxon>Tumebacillus</taxon>
    </lineage>
</organism>
<feature type="transmembrane region" description="Helical" evidence="6">
    <location>
        <begin position="12"/>
        <end position="34"/>
    </location>
</feature>
<dbReference type="AlphaFoldDB" id="A0A316D5L3"/>
<dbReference type="GO" id="GO:0000271">
    <property type="term" value="P:polysaccharide biosynthetic process"/>
    <property type="evidence" value="ECO:0007669"/>
    <property type="project" value="InterPro"/>
</dbReference>
<dbReference type="OrthoDB" id="9812049at2"/>
<comment type="caution">
    <text evidence="8">The sequence shown here is derived from an EMBL/GenBank/DDBJ whole genome shotgun (WGS) entry which is preliminary data.</text>
</comment>
<dbReference type="PANTHER" id="PTHR38459">
    <property type="entry name" value="PROPHAGE BACTOPRENOL-LINKED GLUCOSE TRANSLOCASE HOMOLOG"/>
    <property type="match status" value="1"/>
</dbReference>
<dbReference type="RefSeq" id="WP_109690740.1">
    <property type="nucleotide sequence ID" value="NZ_QGGL01000018.1"/>
</dbReference>
<name>A0A316D5L3_9BACL</name>
<keyword evidence="3 6" id="KW-0812">Transmembrane</keyword>
<keyword evidence="4 6" id="KW-1133">Transmembrane helix</keyword>
<keyword evidence="5 6" id="KW-0472">Membrane</keyword>
<accession>A0A316D5L3</accession>
<evidence type="ECO:0000256" key="2">
    <source>
        <dbReference type="ARBA" id="ARBA00009399"/>
    </source>
</evidence>
<evidence type="ECO:0000313" key="9">
    <source>
        <dbReference type="Proteomes" id="UP000245634"/>
    </source>
</evidence>
<keyword evidence="9" id="KW-1185">Reference proteome</keyword>
<feature type="domain" description="GtrA/DPMS transmembrane" evidence="7">
    <location>
        <begin position="15"/>
        <end position="137"/>
    </location>
</feature>
<feature type="transmembrane region" description="Helical" evidence="6">
    <location>
        <begin position="114"/>
        <end position="131"/>
    </location>
</feature>
<evidence type="ECO:0000256" key="3">
    <source>
        <dbReference type="ARBA" id="ARBA00022692"/>
    </source>
</evidence>
<dbReference type="InterPro" id="IPR051401">
    <property type="entry name" value="GtrA_CellWall_Glycosyl"/>
</dbReference>
<dbReference type="EMBL" id="QGGL01000018">
    <property type="protein sequence ID" value="PWK07002.1"/>
    <property type="molecule type" value="Genomic_DNA"/>
</dbReference>
<comment type="subcellular location">
    <subcellularLocation>
        <location evidence="1">Membrane</location>
        <topology evidence="1">Multi-pass membrane protein</topology>
    </subcellularLocation>
</comment>
<comment type="similarity">
    <text evidence="2">Belongs to the GtrA family.</text>
</comment>
<dbReference type="Proteomes" id="UP000245634">
    <property type="component" value="Unassembled WGS sequence"/>
</dbReference>
<proteinExistence type="inferred from homology"/>
<dbReference type="GO" id="GO:0005886">
    <property type="term" value="C:plasma membrane"/>
    <property type="evidence" value="ECO:0007669"/>
    <property type="project" value="TreeGrafter"/>
</dbReference>
<evidence type="ECO:0000256" key="1">
    <source>
        <dbReference type="ARBA" id="ARBA00004141"/>
    </source>
</evidence>
<reference evidence="8 9" key="1">
    <citation type="submission" date="2018-05" db="EMBL/GenBank/DDBJ databases">
        <title>Genomic Encyclopedia of Type Strains, Phase IV (KMG-IV): sequencing the most valuable type-strain genomes for metagenomic binning, comparative biology and taxonomic classification.</title>
        <authorList>
            <person name="Goeker M."/>
        </authorList>
    </citation>
    <scope>NUCLEOTIDE SEQUENCE [LARGE SCALE GENOMIC DNA]</scope>
    <source>
        <strain evidence="8 9">DSM 18773</strain>
    </source>
</reference>
<gene>
    <name evidence="8" type="ORF">C7459_11872</name>
</gene>
<dbReference type="InterPro" id="IPR007267">
    <property type="entry name" value="GtrA_DPMS_TM"/>
</dbReference>
<evidence type="ECO:0000256" key="6">
    <source>
        <dbReference type="SAM" id="Phobius"/>
    </source>
</evidence>